<dbReference type="OrthoDB" id="3357076at2759"/>
<gene>
    <name evidence="2" type="ORF">E3P90_00749</name>
</gene>
<evidence type="ECO:0000313" key="3">
    <source>
        <dbReference type="Proteomes" id="UP000306954"/>
    </source>
</evidence>
<reference evidence="2 3" key="1">
    <citation type="submission" date="2019-03" db="EMBL/GenBank/DDBJ databases">
        <title>Sequencing 23 genomes of Wallemia ichthyophaga.</title>
        <authorList>
            <person name="Gostincar C."/>
        </authorList>
    </citation>
    <scope>NUCLEOTIDE SEQUENCE [LARGE SCALE GENOMIC DNA]</scope>
    <source>
        <strain evidence="2 3">EXF-8621</strain>
    </source>
</reference>
<feature type="domain" description="F-box" evidence="1">
    <location>
        <begin position="1"/>
        <end position="27"/>
    </location>
</feature>
<dbReference type="PROSITE" id="PS50181">
    <property type="entry name" value="FBOX"/>
    <property type="match status" value="1"/>
</dbReference>
<evidence type="ECO:0000259" key="1">
    <source>
        <dbReference type="PROSITE" id="PS50181"/>
    </source>
</evidence>
<dbReference type="OMA" id="FISQQME"/>
<dbReference type="EMBL" id="SPOF01000006">
    <property type="protein sequence ID" value="TIB15676.1"/>
    <property type="molecule type" value="Genomic_DNA"/>
</dbReference>
<evidence type="ECO:0000313" key="2">
    <source>
        <dbReference type="EMBL" id="TIB15676.1"/>
    </source>
</evidence>
<organism evidence="2 3">
    <name type="scientific">Wallemia ichthyophaga</name>
    <dbReference type="NCBI Taxonomy" id="245174"/>
    <lineage>
        <taxon>Eukaryota</taxon>
        <taxon>Fungi</taxon>
        <taxon>Dikarya</taxon>
        <taxon>Basidiomycota</taxon>
        <taxon>Wallemiomycotina</taxon>
        <taxon>Wallemiomycetes</taxon>
        <taxon>Wallemiales</taxon>
        <taxon>Wallemiaceae</taxon>
        <taxon>Wallemia</taxon>
    </lineage>
</organism>
<comment type="caution">
    <text evidence="2">The sequence shown here is derived from an EMBL/GenBank/DDBJ whole genome shotgun (WGS) entry which is preliminary data.</text>
</comment>
<sequence length="240" mass="27246">MLNLPFELVDEIFSQLSFKDRQSLTLVKELSSASSCRVLQTITVTDFDKEGITILNSPRVVNHIRNLTVNCEYSLKLPKQFAKMKQLQTLQLDLRFISQQMELFSRGGSRKPFGDLSLTTFLPASNTVTELTLRLHSTSDIEHNRIVLDELILRYPSLETLAVVFDRMSSADIEPVVSKLTSLPLSVVVVKCQTGNCFDRLDVLCADRSNGLKRVADRKERVRIASSLYHFEQIANKFGY</sequence>
<proteinExistence type="predicted"/>
<accession>A0A4T0EKN9</accession>
<dbReference type="Proteomes" id="UP000306954">
    <property type="component" value="Unassembled WGS sequence"/>
</dbReference>
<dbReference type="Pfam" id="PF00646">
    <property type="entry name" value="F-box"/>
    <property type="match status" value="1"/>
</dbReference>
<dbReference type="AlphaFoldDB" id="A0A4T0EKN9"/>
<dbReference type="InterPro" id="IPR001810">
    <property type="entry name" value="F-box_dom"/>
</dbReference>
<protein>
    <recommendedName>
        <fullName evidence="1">F-box domain-containing protein</fullName>
    </recommendedName>
</protein>
<name>A0A4T0EKN9_WALIC</name>